<dbReference type="Proteomes" id="UP000317944">
    <property type="component" value="Unassembled WGS sequence"/>
</dbReference>
<protein>
    <recommendedName>
        <fullName evidence="4">DUF3955 domain-containing protein</fullName>
    </recommendedName>
</protein>
<evidence type="ECO:0008006" key="4">
    <source>
        <dbReference type="Google" id="ProtNLM"/>
    </source>
</evidence>
<accession>A0A544U9W1</accession>
<name>A0A544U9W1_LYSSH</name>
<feature type="transmembrane region" description="Helical" evidence="1">
    <location>
        <begin position="40"/>
        <end position="59"/>
    </location>
</feature>
<keyword evidence="1" id="KW-0812">Transmembrane</keyword>
<keyword evidence="1" id="KW-1133">Transmembrane helix</keyword>
<evidence type="ECO:0000256" key="1">
    <source>
        <dbReference type="SAM" id="Phobius"/>
    </source>
</evidence>
<comment type="caution">
    <text evidence="2">The sequence shown here is derived from an EMBL/GenBank/DDBJ whole genome shotgun (WGS) entry which is preliminary data.</text>
</comment>
<dbReference type="OrthoDB" id="2940592at2"/>
<dbReference type="AlphaFoldDB" id="A0A544U9W1"/>
<evidence type="ECO:0000313" key="3">
    <source>
        <dbReference type="Proteomes" id="UP000317944"/>
    </source>
</evidence>
<feature type="transmembrane region" description="Helical" evidence="1">
    <location>
        <begin position="7"/>
        <end position="28"/>
    </location>
</feature>
<gene>
    <name evidence="2" type="ORF">C7Y47_18855</name>
</gene>
<dbReference type="EMBL" id="SADV01000021">
    <property type="protein sequence ID" value="TQR28953.1"/>
    <property type="molecule type" value="Genomic_DNA"/>
</dbReference>
<organism evidence="2 3">
    <name type="scientific">Lysinibacillus sphaericus</name>
    <name type="common">Bacillus sphaericus</name>
    <dbReference type="NCBI Taxonomy" id="1421"/>
    <lineage>
        <taxon>Bacteria</taxon>
        <taxon>Bacillati</taxon>
        <taxon>Bacillota</taxon>
        <taxon>Bacilli</taxon>
        <taxon>Bacillales</taxon>
        <taxon>Bacillaceae</taxon>
        <taxon>Lysinibacillus</taxon>
    </lineage>
</organism>
<proteinExistence type="predicted"/>
<keyword evidence="1" id="KW-0472">Membrane</keyword>
<evidence type="ECO:0000313" key="2">
    <source>
        <dbReference type="EMBL" id="TQR28953.1"/>
    </source>
</evidence>
<sequence length="65" mass="7174">MKTHSTLGYIILILGIMLFSNGLSRLSGSFGYSSLIPNKSVALLYISIGLSVMFISYFIKPQKNQ</sequence>
<reference evidence="2 3" key="1">
    <citation type="submission" date="2018-03" db="EMBL/GenBank/DDBJ databases">
        <title>Aerobic endospore-forming bacteria genome sequencing and assembly.</title>
        <authorList>
            <person name="Cavalcante D.A."/>
            <person name="Driks A."/>
            <person name="Putonti C."/>
            <person name="De-Souza M.T."/>
        </authorList>
    </citation>
    <scope>NUCLEOTIDE SEQUENCE [LARGE SCALE GENOMIC DNA]</scope>
    <source>
        <strain evidence="2 3">SDF0037</strain>
    </source>
</reference>